<evidence type="ECO:0000313" key="2">
    <source>
        <dbReference type="Proteomes" id="UP000789396"/>
    </source>
</evidence>
<dbReference type="AlphaFoldDB" id="A0A9N9NCJ2"/>
<dbReference type="OrthoDB" id="2412129at2759"/>
<organism evidence="1 2">
    <name type="scientific">Racocetra fulgida</name>
    <dbReference type="NCBI Taxonomy" id="60492"/>
    <lineage>
        <taxon>Eukaryota</taxon>
        <taxon>Fungi</taxon>
        <taxon>Fungi incertae sedis</taxon>
        <taxon>Mucoromycota</taxon>
        <taxon>Glomeromycotina</taxon>
        <taxon>Glomeromycetes</taxon>
        <taxon>Diversisporales</taxon>
        <taxon>Gigasporaceae</taxon>
        <taxon>Racocetra</taxon>
    </lineage>
</organism>
<protein>
    <submittedName>
        <fullName evidence="1">4185_t:CDS:1</fullName>
    </submittedName>
</protein>
<comment type="caution">
    <text evidence="1">The sequence shown here is derived from an EMBL/GenBank/DDBJ whole genome shotgun (WGS) entry which is preliminary data.</text>
</comment>
<reference evidence="1" key="1">
    <citation type="submission" date="2021-06" db="EMBL/GenBank/DDBJ databases">
        <authorList>
            <person name="Kallberg Y."/>
            <person name="Tangrot J."/>
            <person name="Rosling A."/>
        </authorList>
    </citation>
    <scope>NUCLEOTIDE SEQUENCE</scope>
    <source>
        <strain evidence="1">IN212</strain>
    </source>
</reference>
<dbReference type="Proteomes" id="UP000789396">
    <property type="component" value="Unassembled WGS sequence"/>
</dbReference>
<dbReference type="EMBL" id="CAJVPZ010025412">
    <property type="protein sequence ID" value="CAG8722315.1"/>
    <property type="molecule type" value="Genomic_DNA"/>
</dbReference>
<sequence length="126" mass="14484">MVSEILCNIIGQLRLDYIHQQQNNSLPFKEQILTKACCIIHTSNNHNVVLQMNFKSGVQQPQIRNTYIQDGTLQKMNYPDGTPKGMYQVLEERASQERDCCTTRILSLKPDFANQKSLLEEIVKEA</sequence>
<evidence type="ECO:0000313" key="1">
    <source>
        <dbReference type="EMBL" id="CAG8722315.1"/>
    </source>
</evidence>
<keyword evidence="2" id="KW-1185">Reference proteome</keyword>
<feature type="non-terminal residue" evidence="1">
    <location>
        <position position="1"/>
    </location>
</feature>
<accession>A0A9N9NCJ2</accession>
<proteinExistence type="predicted"/>
<gene>
    <name evidence="1" type="ORF">RFULGI_LOCUS11544</name>
</gene>
<name>A0A9N9NCJ2_9GLOM</name>